<reference evidence="1" key="1">
    <citation type="submission" date="2023-10" db="EMBL/GenBank/DDBJ databases">
        <title>Genome assemblies of two species of porcelain crab, Petrolisthes cinctipes and Petrolisthes manimaculis (Anomura: Porcellanidae).</title>
        <authorList>
            <person name="Angst P."/>
        </authorList>
    </citation>
    <scope>NUCLEOTIDE SEQUENCE</scope>
    <source>
        <strain evidence="1">PB745_01</strain>
        <tissue evidence="1">Gill</tissue>
    </source>
</reference>
<protein>
    <submittedName>
        <fullName evidence="1">Uncharacterized protein</fullName>
    </submittedName>
</protein>
<gene>
    <name evidence="1" type="ORF">Pcinc_034834</name>
</gene>
<comment type="caution">
    <text evidence="1">The sequence shown here is derived from an EMBL/GenBank/DDBJ whole genome shotgun (WGS) entry which is preliminary data.</text>
</comment>
<accession>A0AAE1BXZ5</accession>
<name>A0AAE1BXZ5_PETCI</name>
<sequence>MQEQSQQYRVSGWWEGNAVVRRRVTESLGMTKLLPDSELDGSGSAHFLVATCPACSPPWPLAPSIPRTGSAEYQERWRLGQQGERDVWIRYEERVDRV</sequence>
<keyword evidence="2" id="KW-1185">Reference proteome</keyword>
<evidence type="ECO:0000313" key="2">
    <source>
        <dbReference type="Proteomes" id="UP001286313"/>
    </source>
</evidence>
<dbReference type="Proteomes" id="UP001286313">
    <property type="component" value="Unassembled WGS sequence"/>
</dbReference>
<dbReference type="EMBL" id="JAWQEG010005142">
    <property type="protein sequence ID" value="KAK3859011.1"/>
    <property type="molecule type" value="Genomic_DNA"/>
</dbReference>
<dbReference type="AlphaFoldDB" id="A0AAE1BXZ5"/>
<organism evidence="1 2">
    <name type="scientific">Petrolisthes cinctipes</name>
    <name type="common">Flat porcelain crab</name>
    <dbReference type="NCBI Taxonomy" id="88211"/>
    <lineage>
        <taxon>Eukaryota</taxon>
        <taxon>Metazoa</taxon>
        <taxon>Ecdysozoa</taxon>
        <taxon>Arthropoda</taxon>
        <taxon>Crustacea</taxon>
        <taxon>Multicrustacea</taxon>
        <taxon>Malacostraca</taxon>
        <taxon>Eumalacostraca</taxon>
        <taxon>Eucarida</taxon>
        <taxon>Decapoda</taxon>
        <taxon>Pleocyemata</taxon>
        <taxon>Anomura</taxon>
        <taxon>Galatheoidea</taxon>
        <taxon>Porcellanidae</taxon>
        <taxon>Petrolisthes</taxon>
    </lineage>
</organism>
<evidence type="ECO:0000313" key="1">
    <source>
        <dbReference type="EMBL" id="KAK3859011.1"/>
    </source>
</evidence>
<proteinExistence type="predicted"/>